<dbReference type="GO" id="GO:0005886">
    <property type="term" value="C:plasma membrane"/>
    <property type="evidence" value="ECO:0007669"/>
    <property type="project" value="UniProtKB-SubCell"/>
</dbReference>
<gene>
    <name evidence="9" type="ORF">HNQ37_001629</name>
</gene>
<dbReference type="PANTHER" id="PTHR34390:SF2">
    <property type="entry name" value="SUCCINATE TRANSPORTER SUBUNIT YJJP-RELATED"/>
    <property type="match status" value="1"/>
</dbReference>
<keyword evidence="5 7" id="KW-0472">Membrane</keyword>
<sequence>MSLKDYKYIVEVATFAGLIMLESNAECYRVENTVSRILKISNLPTIDVFANTTGLFITLDGPNLKAPITFVKRIEKRETNLRKIHIVNQISRDITAKTITIEEAYCQLQAIGKTVYSKRIHSISTILLVLSFTALFGGNLNELFLSFIAAILLLGTYKLKQYFELNDFIFGTVSTLIVATIIPILIHVIGQPDNSFNVVIISVLMPLFPGTAFTNGFRDTFKGDYGSGVAKIVEALIIAVSLGLGVALGLFISKGIVSWV</sequence>
<reference evidence="9 10" key="1">
    <citation type="submission" date="2020-08" db="EMBL/GenBank/DDBJ databases">
        <title>Genomic Encyclopedia of Type Strains, Phase IV (KMG-IV): sequencing the most valuable type-strain genomes for metagenomic binning, comparative biology and taxonomic classification.</title>
        <authorList>
            <person name="Goeker M."/>
        </authorList>
    </citation>
    <scope>NUCLEOTIDE SEQUENCE [LARGE SCALE GENOMIC DNA]</scope>
    <source>
        <strain evidence="9 10">DSM 14925</strain>
    </source>
</reference>
<name>A0A841C460_9LACT</name>
<dbReference type="RefSeq" id="WP_183541064.1">
    <property type="nucleotide sequence ID" value="NZ_JACHHV010000043.1"/>
</dbReference>
<dbReference type="InterPro" id="IPR010619">
    <property type="entry name" value="ThrE-like_N"/>
</dbReference>
<evidence type="ECO:0000256" key="1">
    <source>
        <dbReference type="ARBA" id="ARBA00004651"/>
    </source>
</evidence>
<accession>A0A841C460</accession>
<evidence type="ECO:0000256" key="3">
    <source>
        <dbReference type="ARBA" id="ARBA00022692"/>
    </source>
</evidence>
<feature type="transmembrane region" description="Helical" evidence="7">
    <location>
        <begin position="196"/>
        <end position="217"/>
    </location>
</feature>
<evidence type="ECO:0000256" key="5">
    <source>
        <dbReference type="ARBA" id="ARBA00023136"/>
    </source>
</evidence>
<proteinExistence type="inferred from homology"/>
<dbReference type="GO" id="GO:0022857">
    <property type="term" value="F:transmembrane transporter activity"/>
    <property type="evidence" value="ECO:0007669"/>
    <property type="project" value="InterPro"/>
</dbReference>
<dbReference type="AlphaFoldDB" id="A0A841C460"/>
<comment type="subcellular location">
    <subcellularLocation>
        <location evidence="1">Cell membrane</location>
        <topology evidence="1">Multi-pass membrane protein</topology>
    </subcellularLocation>
</comment>
<comment type="caution">
    <text evidence="9">The sequence shown here is derived from an EMBL/GenBank/DDBJ whole genome shotgun (WGS) entry which is preliminary data.</text>
</comment>
<evidence type="ECO:0000256" key="7">
    <source>
        <dbReference type="SAM" id="Phobius"/>
    </source>
</evidence>
<evidence type="ECO:0000256" key="2">
    <source>
        <dbReference type="ARBA" id="ARBA00022475"/>
    </source>
</evidence>
<protein>
    <submittedName>
        <fullName evidence="9">Uncharacterized membrane protein YjjP (DUF1212 family)</fullName>
    </submittedName>
</protein>
<feature type="transmembrane region" description="Helical" evidence="7">
    <location>
        <begin position="229"/>
        <end position="252"/>
    </location>
</feature>
<keyword evidence="10" id="KW-1185">Reference proteome</keyword>
<dbReference type="Proteomes" id="UP000562464">
    <property type="component" value="Unassembled WGS sequence"/>
</dbReference>
<evidence type="ECO:0000313" key="9">
    <source>
        <dbReference type="EMBL" id="MBB5888716.1"/>
    </source>
</evidence>
<dbReference type="GO" id="GO:0015744">
    <property type="term" value="P:succinate transport"/>
    <property type="evidence" value="ECO:0007669"/>
    <property type="project" value="TreeGrafter"/>
</dbReference>
<feature type="transmembrane region" description="Helical" evidence="7">
    <location>
        <begin position="120"/>
        <end position="137"/>
    </location>
</feature>
<evidence type="ECO:0000259" key="8">
    <source>
        <dbReference type="Pfam" id="PF06738"/>
    </source>
</evidence>
<feature type="transmembrane region" description="Helical" evidence="7">
    <location>
        <begin position="168"/>
        <end position="190"/>
    </location>
</feature>
<comment type="similarity">
    <text evidence="6">Belongs to the ThrE exporter (TC 2.A.79) family.</text>
</comment>
<keyword evidence="3 7" id="KW-0812">Transmembrane</keyword>
<dbReference type="PANTHER" id="PTHR34390">
    <property type="entry name" value="UPF0442 PROTEIN YJJB-RELATED"/>
    <property type="match status" value="1"/>
</dbReference>
<dbReference type="Pfam" id="PF06738">
    <property type="entry name" value="ThrE"/>
    <property type="match status" value="1"/>
</dbReference>
<keyword evidence="4 7" id="KW-1133">Transmembrane helix</keyword>
<dbReference type="EMBL" id="JACHHV010000043">
    <property type="protein sequence ID" value="MBB5888716.1"/>
    <property type="molecule type" value="Genomic_DNA"/>
</dbReference>
<organism evidence="9 10">
    <name type="scientific">Lactovum miscens</name>
    <dbReference type="NCBI Taxonomy" id="190387"/>
    <lineage>
        <taxon>Bacteria</taxon>
        <taxon>Bacillati</taxon>
        <taxon>Bacillota</taxon>
        <taxon>Bacilli</taxon>
        <taxon>Lactobacillales</taxon>
        <taxon>Streptococcaceae</taxon>
        <taxon>Lactovum</taxon>
    </lineage>
</organism>
<evidence type="ECO:0000313" key="10">
    <source>
        <dbReference type="Proteomes" id="UP000562464"/>
    </source>
</evidence>
<evidence type="ECO:0000256" key="4">
    <source>
        <dbReference type="ARBA" id="ARBA00022989"/>
    </source>
</evidence>
<feature type="domain" description="Threonine/serine exporter-like N-terminal" evidence="8">
    <location>
        <begin position="12"/>
        <end position="252"/>
    </location>
</feature>
<evidence type="ECO:0000256" key="6">
    <source>
        <dbReference type="ARBA" id="ARBA00034125"/>
    </source>
</evidence>
<dbReference type="InterPro" id="IPR050539">
    <property type="entry name" value="ThrE_Dicarb/AminoAcid_Exp"/>
</dbReference>
<keyword evidence="2" id="KW-1003">Cell membrane</keyword>